<dbReference type="RefSeq" id="WP_194448087.1">
    <property type="nucleotide sequence ID" value="NZ_CP063849.1"/>
</dbReference>
<keyword evidence="3" id="KW-0436">Ligase</keyword>
<dbReference type="PANTHER" id="PTHR21621:SF0">
    <property type="entry name" value="BETA-CITRYLGLUTAMATE SYNTHASE B-RELATED"/>
    <property type="match status" value="1"/>
</dbReference>
<evidence type="ECO:0000259" key="2">
    <source>
        <dbReference type="PROSITE" id="PS50975"/>
    </source>
</evidence>
<organism evidence="3 4">
    <name type="scientific">Paludibaculum fermentans</name>
    <dbReference type="NCBI Taxonomy" id="1473598"/>
    <lineage>
        <taxon>Bacteria</taxon>
        <taxon>Pseudomonadati</taxon>
        <taxon>Acidobacteriota</taxon>
        <taxon>Terriglobia</taxon>
        <taxon>Bryobacterales</taxon>
        <taxon>Bryobacteraceae</taxon>
        <taxon>Paludibaculum</taxon>
    </lineage>
</organism>
<feature type="domain" description="ATP-grasp" evidence="2">
    <location>
        <begin position="135"/>
        <end position="384"/>
    </location>
</feature>
<dbReference type="InterPro" id="IPR013815">
    <property type="entry name" value="ATP_grasp_subdomain_1"/>
</dbReference>
<dbReference type="SUPFAM" id="SSF56059">
    <property type="entry name" value="Glutathione synthetase ATP-binding domain-like"/>
    <property type="match status" value="1"/>
</dbReference>
<dbReference type="Gene3D" id="3.30.470.20">
    <property type="entry name" value="ATP-grasp fold, B domain"/>
    <property type="match status" value="1"/>
</dbReference>
<dbReference type="AlphaFoldDB" id="A0A7S7NMM1"/>
<keyword evidence="4" id="KW-1185">Reference proteome</keyword>
<keyword evidence="1" id="KW-0067">ATP-binding</keyword>
<dbReference type="GO" id="GO:0009432">
    <property type="term" value="P:SOS response"/>
    <property type="evidence" value="ECO:0007669"/>
    <property type="project" value="TreeGrafter"/>
</dbReference>
<dbReference type="PROSITE" id="PS50975">
    <property type="entry name" value="ATP_GRASP"/>
    <property type="match status" value="1"/>
</dbReference>
<evidence type="ECO:0000313" key="3">
    <source>
        <dbReference type="EMBL" id="QOY86418.1"/>
    </source>
</evidence>
<keyword evidence="1" id="KW-0547">Nucleotide-binding</keyword>
<dbReference type="KEGG" id="pfer:IRI77_26965"/>
<gene>
    <name evidence="3" type="ORF">IRI77_26965</name>
</gene>
<accession>A0A7S7NMM1</accession>
<dbReference type="Proteomes" id="UP000593892">
    <property type="component" value="Chromosome"/>
</dbReference>
<dbReference type="PANTHER" id="PTHR21621">
    <property type="entry name" value="RIBOSOMAL PROTEIN S6 MODIFICATION PROTEIN"/>
    <property type="match status" value="1"/>
</dbReference>
<evidence type="ECO:0000313" key="4">
    <source>
        <dbReference type="Proteomes" id="UP000593892"/>
    </source>
</evidence>
<dbReference type="InterPro" id="IPR011761">
    <property type="entry name" value="ATP-grasp"/>
</dbReference>
<dbReference type="GO" id="GO:0005524">
    <property type="term" value="F:ATP binding"/>
    <property type="evidence" value="ECO:0007669"/>
    <property type="project" value="UniProtKB-UniRule"/>
</dbReference>
<dbReference type="Gene3D" id="3.30.1490.20">
    <property type="entry name" value="ATP-grasp fold, A domain"/>
    <property type="match status" value="1"/>
</dbReference>
<protein>
    <submittedName>
        <fullName evidence="3">Acetate--CoA ligase family protein</fullName>
    </submittedName>
</protein>
<dbReference type="EMBL" id="CP063849">
    <property type="protein sequence ID" value="QOY86418.1"/>
    <property type="molecule type" value="Genomic_DNA"/>
</dbReference>
<proteinExistence type="predicted"/>
<name>A0A7S7NMM1_PALFE</name>
<dbReference type="Pfam" id="PF13549">
    <property type="entry name" value="ATP-grasp_5"/>
    <property type="match status" value="1"/>
</dbReference>
<dbReference type="GO" id="GO:0018169">
    <property type="term" value="F:ribosomal S6-glutamic acid ligase activity"/>
    <property type="evidence" value="ECO:0007669"/>
    <property type="project" value="TreeGrafter"/>
</dbReference>
<sequence>MVLADETLRLQAECGAHVSRAWCVEGAEPGTHVAVVEMEDEEVARRCFSAVLAACPVPAERVQQLREWADDIVLGPNTRALAEAARRRCIPVRRMGQGSLLILGYGIRQRRLWGARSDRTSAIAEMIGWDKPLAKELLRGAGIPVPDGRLAVDAADAVKAAAEIGGPVVIKPESANHGRSVFLNLSDPAGIAAAFQAAQGEGESGAVLVERCVMGAEHRVLVVGGRVIAALRGDPLYAAGDGRRSLRALVEEINLDPARGAGPECPLYPVEFDEVTSATLRRQGFTAETILAPGERALIQRNGNLRLDVTGNVHPANAALCVLAAETVGLDIAGIDLVAEDIAVPLPEQAGALLEVNPMPGFAMHAGIPVADLIVREVYPEGADGRIPIVAVHGSSAAGVVRVIHGPLLDRGMVAGALLLNPRLEVGVFELPEQAIVERGLEFDRCDVLVLTDSPALEPGARLLIGCVASDGVVLVPDSAPWREEVGVLCRGSVRAYETGPGCEAAVACLVDQELSRRCR</sequence>
<evidence type="ECO:0000256" key="1">
    <source>
        <dbReference type="PROSITE-ProRule" id="PRU00409"/>
    </source>
</evidence>
<reference evidence="3 4" key="1">
    <citation type="submission" date="2020-10" db="EMBL/GenBank/DDBJ databases">
        <title>Complete genome sequence of Paludibaculum fermentans P105T, a facultatively anaerobic acidobacterium capable of dissimilatory Fe(III) reduction.</title>
        <authorList>
            <person name="Dedysh S.N."/>
            <person name="Beletsky A.V."/>
            <person name="Kulichevskaya I.S."/>
            <person name="Mardanov A.V."/>
            <person name="Ravin N.V."/>
        </authorList>
    </citation>
    <scope>NUCLEOTIDE SEQUENCE [LARGE SCALE GENOMIC DNA]</scope>
    <source>
        <strain evidence="3 4">P105</strain>
    </source>
</reference>
<dbReference type="GO" id="GO:0005737">
    <property type="term" value="C:cytoplasm"/>
    <property type="evidence" value="ECO:0007669"/>
    <property type="project" value="TreeGrafter"/>
</dbReference>
<dbReference type="GO" id="GO:0046872">
    <property type="term" value="F:metal ion binding"/>
    <property type="evidence" value="ECO:0007669"/>
    <property type="project" value="InterPro"/>
</dbReference>